<evidence type="ECO:0000313" key="7">
    <source>
        <dbReference type="Proteomes" id="UP001322138"/>
    </source>
</evidence>
<dbReference type="Proteomes" id="UP001322138">
    <property type="component" value="Unassembled WGS sequence"/>
</dbReference>
<proteinExistence type="predicted"/>
<organism evidence="6 7">
    <name type="scientific">Podospora bellae-mahoneyi</name>
    <dbReference type="NCBI Taxonomy" id="2093777"/>
    <lineage>
        <taxon>Eukaryota</taxon>
        <taxon>Fungi</taxon>
        <taxon>Dikarya</taxon>
        <taxon>Ascomycota</taxon>
        <taxon>Pezizomycotina</taxon>
        <taxon>Sordariomycetes</taxon>
        <taxon>Sordariomycetidae</taxon>
        <taxon>Sordariales</taxon>
        <taxon>Podosporaceae</taxon>
        <taxon>Podospora</taxon>
    </lineage>
</organism>
<keyword evidence="4" id="KW-0472">Membrane</keyword>
<keyword evidence="3" id="KW-1133">Transmembrane helix</keyword>
<gene>
    <name evidence="6" type="primary">ORM1</name>
    <name evidence="6" type="ORF">QC761_200190</name>
</gene>
<evidence type="ECO:0000256" key="4">
    <source>
        <dbReference type="ARBA" id="ARBA00023136"/>
    </source>
</evidence>
<comment type="subcellular location">
    <subcellularLocation>
        <location evidence="1">Membrane</location>
        <topology evidence="1">Multi-pass membrane protein</topology>
    </subcellularLocation>
</comment>
<dbReference type="InterPro" id="IPR007203">
    <property type="entry name" value="ORMDL"/>
</dbReference>
<name>A0ABR0FMU6_9PEZI</name>
<sequence>MLVLHVFSSAISGQSAQWRYLTGHRLGGSDSGQIATLNHHLSPAFAHFPHCPWLSWLSRPSDAELSQLPLAASPYQHPLSLSLWYLNPVCSHSESRRAVHYLLQNTRCNKKQNTSRKRVARSVPVCPVRGSRVHYLSPLQTPSLPHAPLFGFHGTSILQTPPQALRRSLTQALGFWTNHATSSCAVCCPARRLVVTSSHWRYIWHWHWLCQSSACDLARPTAFLPNLTPGRPIVLRARFLRAPGPASRSCVSHPSPTANTAKLSSPILIPRTVSYDAGANPPRRGSTHGNMADKAGRRRRSSSILQVYHEPPEPIEQLSDQSALPNLNANWVNAKGAWTIHFVLIFGLKVFYDSLPGVSQETSWTLTNITYMFGSYIMFHYVRGVPFEFNGGAYDNLNMWEQIDDGAQYTPAKKFLLSVPIVLFLLSTHYTHYDLAYFTINFLAVLGVVIPKLPVSHRMRVGLFSGVPEE</sequence>
<evidence type="ECO:0000256" key="3">
    <source>
        <dbReference type="ARBA" id="ARBA00022989"/>
    </source>
</evidence>
<dbReference type="PANTHER" id="PTHR12665">
    <property type="entry name" value="ORMDL PROTEINS"/>
    <property type="match status" value="1"/>
</dbReference>
<dbReference type="Pfam" id="PF04061">
    <property type="entry name" value="ORMDL"/>
    <property type="match status" value="1"/>
</dbReference>
<evidence type="ECO:0000256" key="1">
    <source>
        <dbReference type="ARBA" id="ARBA00004141"/>
    </source>
</evidence>
<keyword evidence="2" id="KW-0812">Transmembrane</keyword>
<evidence type="ECO:0000256" key="2">
    <source>
        <dbReference type="ARBA" id="ARBA00022692"/>
    </source>
</evidence>
<dbReference type="RefSeq" id="XP_062734254.1">
    <property type="nucleotide sequence ID" value="XM_062875740.1"/>
</dbReference>
<reference evidence="6 7" key="1">
    <citation type="journal article" date="2023" name="bioRxiv">
        <title>High-quality genome assemblies of four members of thePodospora anserinaspecies complex.</title>
        <authorList>
            <person name="Ament-Velasquez S.L."/>
            <person name="Vogan A.A."/>
            <person name="Wallerman O."/>
            <person name="Hartmann F."/>
            <person name="Gautier V."/>
            <person name="Silar P."/>
            <person name="Giraud T."/>
            <person name="Johannesson H."/>
        </authorList>
    </citation>
    <scope>NUCLEOTIDE SEQUENCE [LARGE SCALE GENOMIC DNA]</scope>
    <source>
        <strain evidence="6 7">CBS 112042</strain>
    </source>
</reference>
<keyword evidence="7" id="KW-1185">Reference proteome</keyword>
<evidence type="ECO:0000313" key="6">
    <source>
        <dbReference type="EMBL" id="KAK4645278.1"/>
    </source>
</evidence>
<feature type="region of interest" description="Disordered" evidence="5">
    <location>
        <begin position="276"/>
        <end position="298"/>
    </location>
</feature>
<dbReference type="EMBL" id="JAFFGZ010000004">
    <property type="protein sequence ID" value="KAK4645278.1"/>
    <property type="molecule type" value="Genomic_DNA"/>
</dbReference>
<accession>A0ABR0FMU6</accession>
<protein>
    <submittedName>
        <fullName evidence="6">Sphingolipid homeostasis protein orm1</fullName>
    </submittedName>
</protein>
<comment type="caution">
    <text evidence="6">The sequence shown here is derived from an EMBL/GenBank/DDBJ whole genome shotgun (WGS) entry which is preliminary data.</text>
</comment>
<evidence type="ECO:0000256" key="5">
    <source>
        <dbReference type="SAM" id="MobiDB-lite"/>
    </source>
</evidence>
<dbReference type="GeneID" id="87895222"/>